<dbReference type="EMBL" id="CP002336">
    <property type="protein sequence ID" value="ADU84156.1"/>
    <property type="molecule type" value="Genomic_DNA"/>
</dbReference>
<evidence type="ECO:0000313" key="1">
    <source>
        <dbReference type="EMBL" id="ADU84156.1"/>
    </source>
</evidence>
<sequence length="38" mass="4411">MMHSYGDLKKGVVGESFQNALSPYEFLNQLKEMIFTQE</sequence>
<accession>E8QU58</accession>
<dbReference type="HOGENOM" id="CLU_3328726_0_0_7"/>
<organism evidence="1 2">
    <name type="scientific">Helicobacter pylori (strain SouthAfrica7)</name>
    <dbReference type="NCBI Taxonomy" id="907239"/>
    <lineage>
        <taxon>Bacteria</taxon>
        <taxon>Pseudomonadati</taxon>
        <taxon>Campylobacterota</taxon>
        <taxon>Epsilonproteobacteria</taxon>
        <taxon>Campylobacterales</taxon>
        <taxon>Helicobacteraceae</taxon>
        <taxon>Helicobacter</taxon>
    </lineage>
</organism>
<evidence type="ECO:0000313" key="2">
    <source>
        <dbReference type="Proteomes" id="UP000007467"/>
    </source>
</evidence>
<dbReference type="PATRIC" id="fig|907239.3.peg.130"/>
<reference evidence="2" key="1">
    <citation type="submission" date="2010-11" db="EMBL/GenBank/DDBJ databases">
        <title>Genome sequence of Helicobacter pylori strain SouthAfrica7.</title>
        <authorList>
            <person name="Kersulyte D."/>
            <person name="Segal I."/>
            <person name="Mistry R."/>
            <person name="Berg D.E."/>
        </authorList>
    </citation>
    <scope>NUCLEOTIDE SEQUENCE [LARGE SCALE GENOMIC DNA]</scope>
    <source>
        <strain evidence="2">SouthAfrica7</strain>
    </source>
</reference>
<dbReference type="AlphaFoldDB" id="E8QU58"/>
<reference evidence="1 2" key="2">
    <citation type="journal article" date="2013" name="Genome Announc.">
        <title>Genome Sequences of Three hpAfrica2 Strains of Helicobacter pylori.</title>
        <authorList>
            <person name="Duncan S.S."/>
            <person name="Bertoli M.T."/>
            <person name="Kersulyte D."/>
            <person name="Valk P.L."/>
            <person name="Tamma S."/>
            <person name="Segal I."/>
            <person name="McClain M.S."/>
            <person name="Cover T.L."/>
            <person name="Berg D.E."/>
        </authorList>
    </citation>
    <scope>NUCLEOTIDE SEQUENCE [LARGE SCALE GENOMIC DNA]</scope>
    <source>
        <strain evidence="1 2">SouthAfrica7</strain>
    </source>
</reference>
<protein>
    <submittedName>
        <fullName evidence="1">Uncharacterized protein</fullName>
    </submittedName>
</protein>
<proteinExistence type="predicted"/>
<gene>
    <name evidence="1" type="ordered locus">HPSA_00660</name>
</gene>
<name>E8QU58_HELPW</name>
<dbReference type="KEGG" id="hes:HPSA_00660"/>
<dbReference type="Proteomes" id="UP000007467">
    <property type="component" value="Chromosome"/>
</dbReference>